<dbReference type="InterPro" id="IPR004154">
    <property type="entry name" value="Anticodon-bd"/>
</dbReference>
<evidence type="ECO:0000256" key="8">
    <source>
        <dbReference type="ARBA" id="ARBA00030619"/>
    </source>
</evidence>
<dbReference type="Gene3D" id="3.30.930.10">
    <property type="entry name" value="Bira Bifunctional Protein, Domain 2"/>
    <property type="match status" value="1"/>
</dbReference>
<evidence type="ECO:0000256" key="5">
    <source>
        <dbReference type="ARBA" id="ARBA00022840"/>
    </source>
</evidence>
<evidence type="ECO:0000256" key="10">
    <source>
        <dbReference type="SAM" id="MobiDB-lite"/>
    </source>
</evidence>
<dbReference type="GO" id="GO:0005524">
    <property type="term" value="F:ATP binding"/>
    <property type="evidence" value="ECO:0007669"/>
    <property type="project" value="UniProtKB-KW"/>
</dbReference>
<dbReference type="SUPFAM" id="SSF55681">
    <property type="entry name" value="Class II aaRS and biotin synthetases"/>
    <property type="match status" value="1"/>
</dbReference>
<evidence type="ECO:0000256" key="7">
    <source>
        <dbReference type="ARBA" id="ARBA00023146"/>
    </source>
</evidence>
<dbReference type="GO" id="GO:0006427">
    <property type="term" value="P:histidyl-tRNA aminoacylation"/>
    <property type="evidence" value="ECO:0007669"/>
    <property type="project" value="InterPro"/>
</dbReference>
<feature type="domain" description="Aminoacyl-transfer RNA synthetases class-II family profile" evidence="11">
    <location>
        <begin position="120"/>
        <end position="450"/>
    </location>
</feature>
<sequence>MGQSKSSASASSAPVPQVPSASSSQQKSNTNTDAMNSNRNNEAAAAAAALAGSESNASLSAEEKEARKAEKKAAKAAEKAAKEEAKRLRAEEEQKKRKLAGGVGFEVMQQPPVKLEPPSGTRDFYPDDYRLQTWLFDKFHAAARASGFELFDAPVLERQELYKRKAGEEITSQMYGFVDGDGEEVTLRPEMTPTLARMALGRAHSQILPLKWYSIPQCWRYEAIQRGRKREHYQWNVDIIGCRSVSAEVELLSTAVFFFKSVGITNADVKIKVNSRKVMGDVLAAAGVPTESFAPVCVILDKLDKIGAEAVEEQLLEVAKLPADVSKRVLAVLACPNLDALRTLAKDSGVSDGEGMKDLESVFELANAYGFGDWLKFDASLVRGLAYYTGVVFEAFDVRGELRAIMGGGRYDRLLSLYGAMTEVPACGFGFGDCVIVELLKERGQLPHLPRNVDVVVAPFSADMQGPAMTVAAGLRAGGARVDLMLEAKKKAGAAFDYANRVGAEYIAFVAPNEFSQGKVRFKDLRVEDEDRKQVDLNLNELDRALDALGENRRLAKGLSSSMSALSLDASDTATLYGGVVRATLA</sequence>
<accession>A0A830H5L4</accession>
<dbReference type="CDD" id="cd00773">
    <property type="entry name" value="HisRS-like_core"/>
    <property type="match status" value="1"/>
</dbReference>
<feature type="compositionally biased region" description="Low complexity" evidence="10">
    <location>
        <begin position="1"/>
        <end position="60"/>
    </location>
</feature>
<keyword evidence="13" id="KW-1185">Reference proteome</keyword>
<dbReference type="InterPro" id="IPR006195">
    <property type="entry name" value="aa-tRNA-synth_II"/>
</dbReference>
<proteinExistence type="inferred from homology"/>
<dbReference type="InterPro" id="IPR045864">
    <property type="entry name" value="aa-tRNA-synth_II/BPL/LPL"/>
</dbReference>
<keyword evidence="3" id="KW-0436">Ligase</keyword>
<evidence type="ECO:0000259" key="11">
    <source>
        <dbReference type="PROSITE" id="PS50862"/>
    </source>
</evidence>
<dbReference type="SUPFAM" id="SSF52954">
    <property type="entry name" value="Class II aaRS ABD-related"/>
    <property type="match status" value="1"/>
</dbReference>
<name>A0A830H5L4_9CHLO</name>
<keyword evidence="5" id="KW-0067">ATP-binding</keyword>
<evidence type="ECO:0000256" key="4">
    <source>
        <dbReference type="ARBA" id="ARBA00022741"/>
    </source>
</evidence>
<protein>
    <recommendedName>
        <fullName evidence="2">histidine--tRNA ligase</fullName>
        <ecNumber evidence="2">6.1.1.21</ecNumber>
    </recommendedName>
    <alternativeName>
        <fullName evidence="8">Histidyl-tRNA synthetase</fullName>
    </alternativeName>
</protein>
<evidence type="ECO:0000256" key="1">
    <source>
        <dbReference type="ARBA" id="ARBA00008226"/>
    </source>
</evidence>
<dbReference type="GO" id="GO:0005737">
    <property type="term" value="C:cytoplasm"/>
    <property type="evidence" value="ECO:0007669"/>
    <property type="project" value="InterPro"/>
</dbReference>
<organism evidence="12 13">
    <name type="scientific">Pycnococcus provasolii</name>
    <dbReference type="NCBI Taxonomy" id="41880"/>
    <lineage>
        <taxon>Eukaryota</taxon>
        <taxon>Viridiplantae</taxon>
        <taxon>Chlorophyta</taxon>
        <taxon>Pseudoscourfieldiophyceae</taxon>
        <taxon>Pseudoscourfieldiales</taxon>
        <taxon>Pycnococcaceae</taxon>
        <taxon>Pycnococcus</taxon>
    </lineage>
</organism>
<evidence type="ECO:0000256" key="3">
    <source>
        <dbReference type="ARBA" id="ARBA00022598"/>
    </source>
</evidence>
<comment type="caution">
    <text evidence="12">The sequence shown here is derived from an EMBL/GenBank/DDBJ whole genome shotgun (WGS) entry which is preliminary data.</text>
</comment>
<dbReference type="PROSITE" id="PS50862">
    <property type="entry name" value="AA_TRNA_LIGASE_II"/>
    <property type="match status" value="1"/>
</dbReference>
<dbReference type="Pfam" id="PF13393">
    <property type="entry name" value="tRNA-synt_His"/>
    <property type="match status" value="1"/>
</dbReference>
<dbReference type="PANTHER" id="PTHR43707:SF1">
    <property type="entry name" value="HISTIDINE--TRNA LIGASE, MITOCHONDRIAL-RELATED"/>
    <property type="match status" value="1"/>
</dbReference>
<dbReference type="GO" id="GO:0004821">
    <property type="term" value="F:histidine-tRNA ligase activity"/>
    <property type="evidence" value="ECO:0007669"/>
    <property type="project" value="UniProtKB-EC"/>
</dbReference>
<dbReference type="Proteomes" id="UP000660262">
    <property type="component" value="Unassembled WGS sequence"/>
</dbReference>
<dbReference type="InterPro" id="IPR041715">
    <property type="entry name" value="HisRS-like_core"/>
</dbReference>
<evidence type="ECO:0000256" key="2">
    <source>
        <dbReference type="ARBA" id="ARBA00012815"/>
    </source>
</evidence>
<dbReference type="AlphaFoldDB" id="A0A830H5L4"/>
<evidence type="ECO:0000256" key="6">
    <source>
        <dbReference type="ARBA" id="ARBA00022917"/>
    </source>
</evidence>
<evidence type="ECO:0000313" key="12">
    <source>
        <dbReference type="EMBL" id="GHP01300.1"/>
    </source>
</evidence>
<dbReference type="OrthoDB" id="1906957at2759"/>
<dbReference type="NCBIfam" id="TIGR00442">
    <property type="entry name" value="hisS"/>
    <property type="match status" value="1"/>
</dbReference>
<keyword evidence="4" id="KW-0547">Nucleotide-binding</keyword>
<dbReference type="InterPro" id="IPR015807">
    <property type="entry name" value="His-tRNA-ligase"/>
</dbReference>
<evidence type="ECO:0000313" key="13">
    <source>
        <dbReference type="Proteomes" id="UP000660262"/>
    </source>
</evidence>
<dbReference type="InterPro" id="IPR036621">
    <property type="entry name" value="Anticodon-bd_dom_sf"/>
</dbReference>
<dbReference type="EC" id="6.1.1.21" evidence="2"/>
<dbReference type="EMBL" id="BNJQ01000001">
    <property type="protein sequence ID" value="GHP01300.1"/>
    <property type="molecule type" value="Genomic_DNA"/>
</dbReference>
<comment type="similarity">
    <text evidence="1">Belongs to the class-II aminoacyl-tRNA synthetase family.</text>
</comment>
<comment type="catalytic activity">
    <reaction evidence="9">
        <text>tRNA(His) + L-histidine + ATP = L-histidyl-tRNA(His) + AMP + diphosphate + H(+)</text>
        <dbReference type="Rhea" id="RHEA:17313"/>
        <dbReference type="Rhea" id="RHEA-COMP:9665"/>
        <dbReference type="Rhea" id="RHEA-COMP:9689"/>
        <dbReference type="ChEBI" id="CHEBI:15378"/>
        <dbReference type="ChEBI" id="CHEBI:30616"/>
        <dbReference type="ChEBI" id="CHEBI:33019"/>
        <dbReference type="ChEBI" id="CHEBI:57595"/>
        <dbReference type="ChEBI" id="CHEBI:78442"/>
        <dbReference type="ChEBI" id="CHEBI:78527"/>
        <dbReference type="ChEBI" id="CHEBI:456215"/>
        <dbReference type="EC" id="6.1.1.21"/>
    </reaction>
</comment>
<gene>
    <name evidence="12" type="ORF">PPROV_000005600</name>
</gene>
<dbReference type="PANTHER" id="PTHR43707">
    <property type="entry name" value="HISTIDYL-TRNA SYNTHETASE"/>
    <property type="match status" value="1"/>
</dbReference>
<reference evidence="12" key="1">
    <citation type="submission" date="2020-10" db="EMBL/GenBank/DDBJ databases">
        <title>Unveiling of a novel bifunctional photoreceptor, Dualchrome1, isolated from a cosmopolitan green alga.</title>
        <authorList>
            <person name="Suzuki S."/>
            <person name="Kawachi M."/>
        </authorList>
    </citation>
    <scope>NUCLEOTIDE SEQUENCE</scope>
    <source>
        <strain evidence="12">NIES 2893</strain>
    </source>
</reference>
<dbReference type="FunFam" id="3.30.930.10:FF:000054">
    <property type="entry name" value="Histidine--tRNA ligase chloroplastic/mitochondrial"/>
    <property type="match status" value="1"/>
</dbReference>
<dbReference type="Pfam" id="PF03129">
    <property type="entry name" value="HGTP_anticodon"/>
    <property type="match status" value="1"/>
</dbReference>
<evidence type="ECO:0000256" key="9">
    <source>
        <dbReference type="ARBA" id="ARBA00047639"/>
    </source>
</evidence>
<dbReference type="Gene3D" id="3.40.50.800">
    <property type="entry name" value="Anticodon-binding domain"/>
    <property type="match status" value="1"/>
</dbReference>
<keyword evidence="6" id="KW-0648">Protein biosynthesis</keyword>
<dbReference type="InterPro" id="IPR004516">
    <property type="entry name" value="HisRS/HisZ"/>
</dbReference>
<keyword evidence="7" id="KW-0030">Aminoacyl-tRNA synthetase</keyword>
<feature type="compositionally biased region" description="Basic and acidic residues" evidence="10">
    <location>
        <begin position="61"/>
        <end position="95"/>
    </location>
</feature>
<dbReference type="HAMAP" id="MF_00127">
    <property type="entry name" value="His_tRNA_synth"/>
    <property type="match status" value="1"/>
</dbReference>
<feature type="region of interest" description="Disordered" evidence="10">
    <location>
        <begin position="1"/>
        <end position="97"/>
    </location>
</feature>